<accession>A0A323UX21</accession>
<organism evidence="3 4">
    <name type="scientific">Parazoarcus communis SWub3 = DSM 12120</name>
    <dbReference type="NCBI Taxonomy" id="1121029"/>
    <lineage>
        <taxon>Bacteria</taxon>
        <taxon>Pseudomonadati</taxon>
        <taxon>Pseudomonadota</taxon>
        <taxon>Betaproteobacteria</taxon>
        <taxon>Rhodocyclales</taxon>
        <taxon>Zoogloeaceae</taxon>
        <taxon>Parazoarcus</taxon>
    </lineage>
</organism>
<dbReference type="Proteomes" id="UP000248259">
    <property type="component" value="Unassembled WGS sequence"/>
</dbReference>
<proteinExistence type="predicted"/>
<dbReference type="RefSeq" id="WP_110523660.1">
    <property type="nucleotide sequence ID" value="NZ_QKOE01000004.1"/>
</dbReference>
<sequence>MNPPRNPLGTRHDRLGQGWGQPLLPDARGRLSTVAGPEKVRQAIYTIIDTEPGERLMRPDFGCGLRRYLMAPDNPATRAGIRQAVESALGRWEPRIKVIEVLVQSADPRGVLIIEIAYAHVLDGRRDILVYPFYLEQA</sequence>
<dbReference type="EMBL" id="QKOE01000004">
    <property type="protein sequence ID" value="PZA17015.1"/>
    <property type="molecule type" value="Genomic_DNA"/>
</dbReference>
<evidence type="ECO:0000259" key="2">
    <source>
        <dbReference type="Pfam" id="PF04965"/>
    </source>
</evidence>
<evidence type="ECO:0000256" key="1">
    <source>
        <dbReference type="SAM" id="MobiDB-lite"/>
    </source>
</evidence>
<comment type="caution">
    <text evidence="3">The sequence shown here is derived from an EMBL/GenBank/DDBJ whole genome shotgun (WGS) entry which is preliminary data.</text>
</comment>
<feature type="domain" description="IraD/Gp25-like" evidence="2">
    <location>
        <begin position="37"/>
        <end position="119"/>
    </location>
</feature>
<reference evidence="3 4" key="1">
    <citation type="submission" date="2018-06" db="EMBL/GenBank/DDBJ databases">
        <title>Azoarcus communis strain SWub3 genome.</title>
        <authorList>
            <person name="Zorraquino Salvo V."/>
            <person name="Toubiana D."/>
            <person name="Blumwald E."/>
        </authorList>
    </citation>
    <scope>NUCLEOTIDE SEQUENCE [LARGE SCALE GENOMIC DNA]</scope>
    <source>
        <strain evidence="3 4">SWub3</strain>
    </source>
</reference>
<dbReference type="AlphaFoldDB" id="A0A323UX21"/>
<evidence type="ECO:0000313" key="4">
    <source>
        <dbReference type="Proteomes" id="UP000248259"/>
    </source>
</evidence>
<dbReference type="OrthoDB" id="9802846at2"/>
<dbReference type="Gene3D" id="3.10.450.40">
    <property type="match status" value="1"/>
</dbReference>
<feature type="region of interest" description="Disordered" evidence="1">
    <location>
        <begin position="1"/>
        <end position="22"/>
    </location>
</feature>
<name>A0A323UX21_9RHOO</name>
<evidence type="ECO:0000313" key="3">
    <source>
        <dbReference type="EMBL" id="PZA17015.1"/>
    </source>
</evidence>
<protein>
    <submittedName>
        <fullName evidence="3">Baseplate assembly protein</fullName>
    </submittedName>
</protein>
<dbReference type="SUPFAM" id="SSF160719">
    <property type="entry name" value="gpW/gp25-like"/>
    <property type="match status" value="1"/>
</dbReference>
<dbReference type="InterPro" id="IPR007048">
    <property type="entry name" value="IraD/Gp25-like"/>
</dbReference>
<keyword evidence="4" id="KW-1185">Reference proteome</keyword>
<gene>
    <name evidence="3" type="ORF">DNK49_07150</name>
</gene>
<dbReference type="Pfam" id="PF04965">
    <property type="entry name" value="GPW_gp25"/>
    <property type="match status" value="1"/>
</dbReference>